<dbReference type="Pfam" id="PF14029">
    <property type="entry name" value="DUF4244"/>
    <property type="match status" value="1"/>
</dbReference>
<dbReference type="Proteomes" id="UP000547973">
    <property type="component" value="Unassembled WGS sequence"/>
</dbReference>
<keyword evidence="3" id="KW-1185">Reference proteome</keyword>
<protein>
    <submittedName>
        <fullName evidence="2">Flp pilus assembly pilin Flp</fullName>
    </submittedName>
</protein>
<keyword evidence="1" id="KW-0472">Membrane</keyword>
<accession>A0A7Y9Z7K4</accession>
<evidence type="ECO:0000313" key="2">
    <source>
        <dbReference type="EMBL" id="NYI40284.1"/>
    </source>
</evidence>
<reference evidence="2 3" key="1">
    <citation type="submission" date="2020-07" db="EMBL/GenBank/DDBJ databases">
        <title>Sequencing the genomes of 1000 actinobacteria strains.</title>
        <authorList>
            <person name="Klenk H.-P."/>
        </authorList>
    </citation>
    <scope>NUCLEOTIDE SEQUENCE [LARGE SCALE GENOMIC DNA]</scope>
    <source>
        <strain evidence="2 3">DSM 19970</strain>
    </source>
</reference>
<keyword evidence="1" id="KW-0812">Transmembrane</keyword>
<name>A0A7Y9Z7K4_9MICO</name>
<gene>
    <name evidence="2" type="ORF">BKA03_000403</name>
</gene>
<comment type="caution">
    <text evidence="2">The sequence shown here is derived from an EMBL/GenBank/DDBJ whole genome shotgun (WGS) entry which is preliminary data.</text>
</comment>
<dbReference type="RefSeq" id="WP_062074737.1">
    <property type="nucleotide sequence ID" value="NZ_BBRC01000004.1"/>
</dbReference>
<dbReference type="AlphaFoldDB" id="A0A7Y9Z7K4"/>
<organism evidence="2 3">
    <name type="scientific">Demequina lutea</name>
    <dbReference type="NCBI Taxonomy" id="431489"/>
    <lineage>
        <taxon>Bacteria</taxon>
        <taxon>Bacillati</taxon>
        <taxon>Actinomycetota</taxon>
        <taxon>Actinomycetes</taxon>
        <taxon>Micrococcales</taxon>
        <taxon>Demequinaceae</taxon>
        <taxon>Demequina</taxon>
    </lineage>
</organism>
<proteinExistence type="predicted"/>
<dbReference type="InterPro" id="IPR025338">
    <property type="entry name" value="DUF4244"/>
</dbReference>
<evidence type="ECO:0000313" key="3">
    <source>
        <dbReference type="Proteomes" id="UP000547973"/>
    </source>
</evidence>
<evidence type="ECO:0000256" key="1">
    <source>
        <dbReference type="SAM" id="Phobius"/>
    </source>
</evidence>
<feature type="transmembrane region" description="Helical" evidence="1">
    <location>
        <begin position="21"/>
        <end position="39"/>
    </location>
</feature>
<dbReference type="EMBL" id="JACBZO010000001">
    <property type="protein sequence ID" value="NYI40284.1"/>
    <property type="molecule type" value="Genomic_DNA"/>
</dbReference>
<keyword evidence="1" id="KW-1133">Transmembrane helix</keyword>
<sequence>MKKAICRWCARDDEGMATVEYALVTVAAAAFAAVLIAIVKSPEVRSALASLVGQALGGS</sequence>